<dbReference type="FunCoup" id="A0A3Q7F413">
    <property type="interactions" value="6"/>
</dbReference>
<evidence type="ECO:0000256" key="6">
    <source>
        <dbReference type="ARBA" id="ARBA00022771"/>
    </source>
</evidence>
<dbReference type="GO" id="GO:0061630">
    <property type="term" value="F:ubiquitin protein ligase activity"/>
    <property type="evidence" value="ECO:0000318"/>
    <property type="project" value="GO_Central"/>
</dbReference>
<evidence type="ECO:0000256" key="10">
    <source>
        <dbReference type="PROSITE-ProRule" id="PRU00175"/>
    </source>
</evidence>
<name>A0A3Q7F413_SOLLC</name>
<dbReference type="GO" id="GO:0005789">
    <property type="term" value="C:endoplasmic reticulum membrane"/>
    <property type="evidence" value="ECO:0007669"/>
    <property type="project" value="UniProtKB-SubCell"/>
</dbReference>
<keyword evidence="9" id="KW-0472">Membrane</keyword>
<dbReference type="EnsemblPlants" id="Solyc02g078320.2.1">
    <property type="protein sequence ID" value="Solyc02g078320.2.1"/>
    <property type="gene ID" value="Solyc02g078320.2"/>
</dbReference>
<organism evidence="14">
    <name type="scientific">Solanum lycopersicum</name>
    <name type="common">Tomato</name>
    <name type="synonym">Lycopersicon esculentum</name>
    <dbReference type="NCBI Taxonomy" id="4081"/>
    <lineage>
        <taxon>Eukaryota</taxon>
        <taxon>Viridiplantae</taxon>
        <taxon>Streptophyta</taxon>
        <taxon>Embryophyta</taxon>
        <taxon>Tracheophyta</taxon>
        <taxon>Spermatophyta</taxon>
        <taxon>Magnoliopsida</taxon>
        <taxon>eudicotyledons</taxon>
        <taxon>Gunneridae</taxon>
        <taxon>Pentapetalae</taxon>
        <taxon>asterids</taxon>
        <taxon>lamiids</taxon>
        <taxon>Solanales</taxon>
        <taxon>Solanaceae</taxon>
        <taxon>Solanoideae</taxon>
        <taxon>Solaneae</taxon>
        <taxon>Solanum</taxon>
        <taxon>Solanum subgen. Lycopersicon</taxon>
    </lineage>
</organism>
<dbReference type="InterPro" id="IPR001841">
    <property type="entry name" value="Znf_RING"/>
</dbReference>
<dbReference type="OMA" id="DEPPQCP"/>
<evidence type="ECO:0000256" key="7">
    <source>
        <dbReference type="ARBA" id="ARBA00022786"/>
    </source>
</evidence>
<feature type="compositionally biased region" description="Low complexity" evidence="12">
    <location>
        <begin position="117"/>
        <end position="128"/>
    </location>
</feature>
<dbReference type="STRING" id="4081.A0A3Q7F413"/>
<evidence type="ECO:0000256" key="9">
    <source>
        <dbReference type="ARBA" id="ARBA00023136"/>
    </source>
</evidence>
<dbReference type="PROSITE" id="PS00518">
    <property type="entry name" value="ZF_RING_1"/>
    <property type="match status" value="1"/>
</dbReference>
<reference evidence="14" key="1">
    <citation type="journal article" date="2012" name="Nature">
        <title>The tomato genome sequence provides insights into fleshy fruit evolution.</title>
        <authorList>
            <consortium name="Tomato Genome Consortium"/>
        </authorList>
    </citation>
    <scope>NUCLEOTIDE SEQUENCE [LARGE SCALE GENOMIC DNA]</scope>
    <source>
        <strain evidence="14">cv. Heinz 1706</strain>
    </source>
</reference>
<evidence type="ECO:0000256" key="11">
    <source>
        <dbReference type="RuleBase" id="RU369090"/>
    </source>
</evidence>
<dbReference type="InterPro" id="IPR017907">
    <property type="entry name" value="Znf_RING_CS"/>
</dbReference>
<evidence type="ECO:0000256" key="5">
    <source>
        <dbReference type="ARBA" id="ARBA00022723"/>
    </source>
</evidence>
<accession>A0A3Q7F413</accession>
<dbReference type="SMART" id="SM00184">
    <property type="entry name" value="RING"/>
    <property type="match status" value="1"/>
</dbReference>
<dbReference type="Pfam" id="PF00097">
    <property type="entry name" value="zf-C3HC4"/>
    <property type="match status" value="1"/>
</dbReference>
<evidence type="ECO:0000256" key="12">
    <source>
        <dbReference type="SAM" id="MobiDB-lite"/>
    </source>
</evidence>
<comment type="catalytic activity">
    <reaction evidence="1 11">
        <text>S-ubiquitinyl-[E2 ubiquitin-conjugating enzyme]-L-cysteine + [acceptor protein]-L-lysine = [E2 ubiquitin-conjugating enzyme]-L-cysteine + N(6)-ubiquitinyl-[acceptor protein]-L-lysine.</text>
        <dbReference type="EC" id="2.3.2.27"/>
    </reaction>
</comment>
<keyword evidence="6 10" id="KW-0863">Zinc-finger</keyword>
<keyword evidence="15" id="KW-1185">Reference proteome</keyword>
<evidence type="ECO:0000313" key="14">
    <source>
        <dbReference type="EnsemblPlants" id="Solyc02g078320.2.1"/>
    </source>
</evidence>
<dbReference type="InterPro" id="IPR013083">
    <property type="entry name" value="Znf_RING/FYVE/PHD"/>
</dbReference>
<dbReference type="SUPFAM" id="SSF57850">
    <property type="entry name" value="RING/U-box"/>
    <property type="match status" value="1"/>
</dbReference>
<keyword evidence="7 11" id="KW-0833">Ubl conjugation pathway</keyword>
<dbReference type="Gene3D" id="3.30.40.10">
    <property type="entry name" value="Zinc/RING finger domain, C3HC4 (zinc finger)"/>
    <property type="match status" value="1"/>
</dbReference>
<comment type="function">
    <text evidence="11">E3 ubiquitin-protein ligase.</text>
</comment>
<keyword evidence="5 11" id="KW-0479">Metal-binding</keyword>
<keyword evidence="4 11" id="KW-0808">Transferase</keyword>
<comment type="pathway">
    <text evidence="3 11">Protein modification; protein ubiquitination.</text>
</comment>
<dbReference type="PaxDb" id="4081-Solyc02g078320.1.1"/>
<comment type="subcellular location">
    <subcellularLocation>
        <location evidence="2">Endomembrane system</location>
    </subcellularLocation>
    <subcellularLocation>
        <location evidence="11">Endoplasmic reticulum membrane</location>
        <topology evidence="11">Single-pass type IV membrane protein</topology>
    </subcellularLocation>
</comment>
<keyword evidence="11" id="KW-0256">Endoplasmic reticulum</keyword>
<evidence type="ECO:0000256" key="2">
    <source>
        <dbReference type="ARBA" id="ARBA00004308"/>
    </source>
</evidence>
<evidence type="ECO:0000313" key="15">
    <source>
        <dbReference type="Proteomes" id="UP000004994"/>
    </source>
</evidence>
<dbReference type="InterPro" id="IPR018957">
    <property type="entry name" value="Znf_C3HC4_RING-type"/>
</dbReference>
<evidence type="ECO:0000256" key="3">
    <source>
        <dbReference type="ARBA" id="ARBA00004906"/>
    </source>
</evidence>
<dbReference type="GO" id="GO:0036503">
    <property type="term" value="P:ERAD pathway"/>
    <property type="evidence" value="ECO:0000318"/>
    <property type="project" value="GO_Central"/>
</dbReference>
<protein>
    <recommendedName>
        <fullName evidence="11">E3 ubiquitin-protein ligase RMA</fullName>
        <ecNumber evidence="11">2.3.2.27</ecNumber>
    </recommendedName>
    <alternativeName>
        <fullName evidence="11">Protein RING membrane-anchor</fullName>
    </alternativeName>
    <alternativeName>
        <fullName evidence="11">RING-type E3 ubiquitin transferase RMA</fullName>
    </alternativeName>
</protein>
<feature type="domain" description="RING-type" evidence="13">
    <location>
        <begin position="31"/>
        <end position="78"/>
    </location>
</feature>
<evidence type="ECO:0000259" key="13">
    <source>
        <dbReference type="PROSITE" id="PS50089"/>
    </source>
</evidence>
<dbReference type="AlphaFoldDB" id="A0A3Q7F413"/>
<dbReference type="GO" id="GO:0008270">
    <property type="term" value="F:zinc ion binding"/>
    <property type="evidence" value="ECO:0007669"/>
    <property type="project" value="UniProtKB-KW"/>
</dbReference>
<evidence type="ECO:0000256" key="4">
    <source>
        <dbReference type="ARBA" id="ARBA00022679"/>
    </source>
</evidence>
<reference evidence="14" key="2">
    <citation type="submission" date="2019-01" db="UniProtKB">
        <authorList>
            <consortium name="EnsemblPlants"/>
        </authorList>
    </citation>
    <scope>IDENTIFICATION</scope>
    <source>
        <strain evidence="14">cv. Heinz 1706</strain>
    </source>
</reference>
<dbReference type="GO" id="GO:0044390">
    <property type="term" value="F:ubiquitin-like protein conjugating enzyme binding"/>
    <property type="evidence" value="ECO:0000318"/>
    <property type="project" value="GO_Central"/>
</dbReference>
<dbReference type="InterPro" id="IPR045103">
    <property type="entry name" value="RNF5/RNF185-like"/>
</dbReference>
<keyword evidence="8 11" id="KW-0862">Zinc</keyword>
<dbReference type="Proteomes" id="UP000004994">
    <property type="component" value="Chromosome 2"/>
</dbReference>
<dbReference type="GO" id="GO:0006511">
    <property type="term" value="P:ubiquitin-dependent protein catabolic process"/>
    <property type="evidence" value="ECO:0000318"/>
    <property type="project" value="GO_Central"/>
</dbReference>
<evidence type="ECO:0000256" key="8">
    <source>
        <dbReference type="ARBA" id="ARBA00022833"/>
    </source>
</evidence>
<sequence>MALEQYYSNEWKSIPTPESSDSEKTSACFDCNICLDFARDPVITLCGHLYCWPCIYKWLHFQSDSLSSDERPQCPVCKAEISQTDLVPLYGRGETLPESEPENKLTLKVPPRPPAFSPSSMSNSFNPSQQPPHPNAYDPHASYLNSSSPPSFSLGNNTSVGVFHPVVGMFGEMVYERVFGNSENLYTYPNSYHLVANSSPRLRRRELQADKSLNRISLFLFSFDDVPLCNDPDSKTFGR</sequence>
<comment type="domain">
    <text evidence="11">The RING-type zinc finger domain is responsible for E3 ligase activity.</text>
</comment>
<dbReference type="EC" id="2.3.2.27" evidence="11"/>
<feature type="region of interest" description="Disordered" evidence="12">
    <location>
        <begin position="94"/>
        <end position="142"/>
    </location>
</feature>
<dbReference type="UniPathway" id="UPA00143"/>
<evidence type="ECO:0000256" key="1">
    <source>
        <dbReference type="ARBA" id="ARBA00000900"/>
    </source>
</evidence>
<dbReference type="PANTHER" id="PTHR12313">
    <property type="entry name" value="E3 UBIQUITIN-PROTEIN LIGASE RNF5-RELATED"/>
    <property type="match status" value="1"/>
</dbReference>
<dbReference type="InParanoid" id="A0A3Q7F413"/>
<dbReference type="GO" id="GO:0016567">
    <property type="term" value="P:protein ubiquitination"/>
    <property type="evidence" value="ECO:0007669"/>
    <property type="project" value="UniProtKB-UniPathway"/>
</dbReference>
<dbReference type="PROSITE" id="PS50089">
    <property type="entry name" value="ZF_RING_2"/>
    <property type="match status" value="1"/>
</dbReference>
<proteinExistence type="predicted"/>
<dbReference type="Gramene" id="Solyc02g078320.2.1">
    <property type="protein sequence ID" value="Solyc02g078320.2.1"/>
    <property type="gene ID" value="Solyc02g078320.2"/>
</dbReference>